<accession>A0A9E4ZFC8</accession>
<proteinExistence type="predicted"/>
<dbReference type="Pfam" id="PF02663">
    <property type="entry name" value="FmdE"/>
    <property type="match status" value="1"/>
</dbReference>
<reference evidence="2" key="2">
    <citation type="submission" date="2021-04" db="EMBL/GenBank/DDBJ databases">
        <authorList>
            <person name="Dong X."/>
        </authorList>
    </citation>
    <scope>NUCLEOTIDE SEQUENCE</scope>
    <source>
        <strain evidence="2">LLY</strain>
    </source>
</reference>
<dbReference type="Gene3D" id="3.30.1330.130">
    <property type="match status" value="1"/>
</dbReference>
<evidence type="ECO:0000259" key="1">
    <source>
        <dbReference type="Pfam" id="PF02663"/>
    </source>
</evidence>
<gene>
    <name evidence="2" type="ORF">KDK67_06320</name>
</gene>
<comment type="caution">
    <text evidence="2">The sequence shown here is derived from an EMBL/GenBank/DDBJ whole genome shotgun (WGS) entry which is preliminary data.</text>
</comment>
<evidence type="ECO:0000313" key="3">
    <source>
        <dbReference type="Proteomes" id="UP001056766"/>
    </source>
</evidence>
<name>A0A9E4ZFC8_9EURY</name>
<dbReference type="RefSeq" id="WP_250867970.1">
    <property type="nucleotide sequence ID" value="NZ_JAGSOI010000019.1"/>
</dbReference>
<dbReference type="PANTHER" id="PTHR39418:SF1">
    <property type="entry name" value="DEHYDROGENASE"/>
    <property type="match status" value="1"/>
</dbReference>
<protein>
    <submittedName>
        <fullName evidence="2">Formylmethanofuran dehydrogenase</fullName>
    </submittedName>
</protein>
<dbReference type="SUPFAM" id="SSF143555">
    <property type="entry name" value="FwdE-like"/>
    <property type="match status" value="1"/>
</dbReference>
<dbReference type="AlphaFoldDB" id="A0A9E4ZFC8"/>
<sequence>MDDMDTIINRIKEQDPELFLQIEKIIPFHGYLSSGAMIGLQMLTMAKRLLDVKEGERIYVTAETSNCVPDPFQILEGATTGNKGMKIKDYGKMAVTVNKRGAPGETKLPAVRIYLDAEKTAAYPRLHAWFMNLEKVRHEEVVPILLEAGENIYSYTFTEIEVPVKKSKQVRLCENCGESFIQYEGEALCEACRHEQ</sequence>
<reference evidence="2" key="1">
    <citation type="journal article" date="2021" name="mSystems">
        <title>Bacteria and Archaea Synergistically Convert Glycine Betaine to Biogenic Methane in the Formosa Cold Seep of the South China Sea.</title>
        <authorList>
            <person name="Li L."/>
            <person name="Zhang W."/>
            <person name="Zhang S."/>
            <person name="Song L."/>
            <person name="Sun Q."/>
            <person name="Zhang H."/>
            <person name="Xiang H."/>
            <person name="Dong X."/>
        </authorList>
    </citation>
    <scope>NUCLEOTIDE SEQUENCE</scope>
    <source>
        <strain evidence="2">LLY</strain>
    </source>
</reference>
<evidence type="ECO:0000313" key="2">
    <source>
        <dbReference type="EMBL" id="MCM1986615.1"/>
    </source>
</evidence>
<dbReference type="Proteomes" id="UP001056766">
    <property type="component" value="Unassembled WGS sequence"/>
</dbReference>
<organism evidence="2 3">
    <name type="scientific">Methanococcoides seepicolus</name>
    <dbReference type="NCBI Taxonomy" id="2828780"/>
    <lineage>
        <taxon>Archaea</taxon>
        <taxon>Methanobacteriati</taxon>
        <taxon>Methanobacteriota</taxon>
        <taxon>Stenosarchaea group</taxon>
        <taxon>Methanomicrobia</taxon>
        <taxon>Methanosarcinales</taxon>
        <taxon>Methanosarcinaceae</taxon>
        <taxon>Methanococcoides</taxon>
    </lineage>
</organism>
<dbReference type="InterPro" id="IPR003814">
    <property type="entry name" value="FmdEsu_dom"/>
</dbReference>
<dbReference type="EMBL" id="JAGSOI010000019">
    <property type="protein sequence ID" value="MCM1986615.1"/>
    <property type="molecule type" value="Genomic_DNA"/>
</dbReference>
<feature type="domain" description="Formylmethanofuran dehydrogenase subunit E" evidence="1">
    <location>
        <begin position="28"/>
        <end position="159"/>
    </location>
</feature>
<dbReference type="InterPro" id="IPR053194">
    <property type="entry name" value="tRNA_methyltr_O"/>
</dbReference>
<dbReference type="PANTHER" id="PTHR39418">
    <property type="entry name" value="DEHYDROGENASE-RELATED"/>
    <property type="match status" value="1"/>
</dbReference>
<keyword evidence="3" id="KW-1185">Reference proteome</keyword>